<proteinExistence type="predicted"/>
<dbReference type="AlphaFoldDB" id="A0A6J4VUI4"/>
<gene>
    <name evidence="1" type="ORF">AVDCRST_MAG81-4528</name>
</gene>
<accession>A0A6J4VUI4</accession>
<organism evidence="1">
    <name type="scientific">uncultured Synechococcales cyanobacterium</name>
    <dbReference type="NCBI Taxonomy" id="1936017"/>
    <lineage>
        <taxon>Bacteria</taxon>
        <taxon>Bacillati</taxon>
        <taxon>Cyanobacteriota</taxon>
        <taxon>Cyanophyceae</taxon>
        <taxon>Synechococcales</taxon>
        <taxon>environmental samples</taxon>
    </lineage>
</organism>
<name>A0A6J4VUI4_9CYAN</name>
<sequence>MIWVHRKLDQRFHKYTNFANDCLILSSKAQVRKKYGSVAKTGSVAKIRKGTKLAGRSTVLRVLLQKLTEKQNF</sequence>
<dbReference type="EMBL" id="CADCWO010000231">
    <property type="protein sequence ID" value="CAA9588693.1"/>
    <property type="molecule type" value="Genomic_DNA"/>
</dbReference>
<evidence type="ECO:0000313" key="1">
    <source>
        <dbReference type="EMBL" id="CAA9588693.1"/>
    </source>
</evidence>
<protein>
    <submittedName>
        <fullName evidence="1">Uncharacterized protein</fullName>
    </submittedName>
</protein>
<reference evidence="1" key="1">
    <citation type="submission" date="2020-02" db="EMBL/GenBank/DDBJ databases">
        <authorList>
            <person name="Meier V. D."/>
        </authorList>
    </citation>
    <scope>NUCLEOTIDE SEQUENCE</scope>
    <source>
        <strain evidence="1">AVDCRST_MAG81</strain>
    </source>
</reference>